<protein>
    <recommendedName>
        <fullName evidence="8">Transcriptional coactivator p15 (PC4) C-terminal domain-containing protein</fullName>
    </recommendedName>
</protein>
<reference evidence="9 10" key="1">
    <citation type="submission" date="2019-02" db="EMBL/GenBank/DDBJ databases">
        <title>Genome sequencing of the rare red list fungi Phellinidium pouzarii.</title>
        <authorList>
            <person name="Buettner E."/>
            <person name="Kellner H."/>
        </authorList>
    </citation>
    <scope>NUCLEOTIDE SEQUENCE [LARGE SCALE GENOMIC DNA]</scope>
    <source>
        <strain evidence="9 10">DSM 108285</strain>
    </source>
</reference>
<gene>
    <name evidence="9" type="ORF">EW145_g3975</name>
</gene>
<evidence type="ECO:0000313" key="10">
    <source>
        <dbReference type="Proteomes" id="UP000308199"/>
    </source>
</evidence>
<evidence type="ECO:0000256" key="3">
    <source>
        <dbReference type="ARBA" id="ARBA00023015"/>
    </source>
</evidence>
<evidence type="ECO:0000256" key="4">
    <source>
        <dbReference type="ARBA" id="ARBA00023125"/>
    </source>
</evidence>
<evidence type="ECO:0000256" key="5">
    <source>
        <dbReference type="ARBA" id="ARBA00023163"/>
    </source>
</evidence>
<evidence type="ECO:0000259" key="8">
    <source>
        <dbReference type="Pfam" id="PF02229"/>
    </source>
</evidence>
<proteinExistence type="inferred from homology"/>
<feature type="compositionally biased region" description="Basic residues" evidence="7">
    <location>
        <begin position="27"/>
        <end position="37"/>
    </location>
</feature>
<keyword evidence="3" id="KW-0805">Transcription regulation</keyword>
<dbReference type="Pfam" id="PF02229">
    <property type="entry name" value="PC4"/>
    <property type="match status" value="1"/>
</dbReference>
<dbReference type="Gene3D" id="2.30.31.10">
    <property type="entry name" value="Transcriptional Coactivator Pc4, Chain A"/>
    <property type="match status" value="1"/>
</dbReference>
<evidence type="ECO:0000256" key="6">
    <source>
        <dbReference type="ARBA" id="ARBA00023242"/>
    </source>
</evidence>
<dbReference type="GO" id="GO:0003713">
    <property type="term" value="F:transcription coactivator activity"/>
    <property type="evidence" value="ECO:0007669"/>
    <property type="project" value="InterPro"/>
</dbReference>
<dbReference type="InterPro" id="IPR045125">
    <property type="entry name" value="Sub1/Tcp4-like"/>
</dbReference>
<dbReference type="InterPro" id="IPR003173">
    <property type="entry name" value="PC4_C"/>
</dbReference>
<name>A0A4S4LAC8_9AGAM</name>
<evidence type="ECO:0000256" key="7">
    <source>
        <dbReference type="SAM" id="MobiDB-lite"/>
    </source>
</evidence>
<keyword evidence="10" id="KW-1185">Reference proteome</keyword>
<feature type="compositionally biased region" description="Polar residues" evidence="7">
    <location>
        <begin position="49"/>
        <end position="58"/>
    </location>
</feature>
<keyword evidence="4" id="KW-0238">DNA-binding</keyword>
<dbReference type="OrthoDB" id="2505440at2759"/>
<dbReference type="InterPro" id="IPR009044">
    <property type="entry name" value="ssDNA-bd_transcriptional_reg"/>
</dbReference>
<comment type="similarity">
    <text evidence="2">Belongs to the transcriptional coactivator PC4 family.</text>
</comment>
<dbReference type="GO" id="GO:0003677">
    <property type="term" value="F:DNA binding"/>
    <property type="evidence" value="ECO:0007669"/>
    <property type="project" value="UniProtKB-KW"/>
</dbReference>
<organism evidence="9 10">
    <name type="scientific">Phellinidium pouzarii</name>
    <dbReference type="NCBI Taxonomy" id="167371"/>
    <lineage>
        <taxon>Eukaryota</taxon>
        <taxon>Fungi</taxon>
        <taxon>Dikarya</taxon>
        <taxon>Basidiomycota</taxon>
        <taxon>Agaricomycotina</taxon>
        <taxon>Agaricomycetes</taxon>
        <taxon>Hymenochaetales</taxon>
        <taxon>Hymenochaetaceae</taxon>
        <taxon>Phellinidium</taxon>
    </lineage>
</organism>
<dbReference type="GO" id="GO:0060261">
    <property type="term" value="P:positive regulation of transcription initiation by RNA polymerase II"/>
    <property type="evidence" value="ECO:0007669"/>
    <property type="project" value="InterPro"/>
</dbReference>
<keyword evidence="6" id="KW-0539">Nucleus</keyword>
<evidence type="ECO:0000313" key="9">
    <source>
        <dbReference type="EMBL" id="THH06600.1"/>
    </source>
</evidence>
<evidence type="ECO:0000256" key="2">
    <source>
        <dbReference type="ARBA" id="ARBA00009001"/>
    </source>
</evidence>
<dbReference type="PANTHER" id="PTHR13215">
    <property type="entry name" value="RNA POLYMERASE II TRANSCRIPTIONAL COACTIVATOR"/>
    <property type="match status" value="1"/>
</dbReference>
<feature type="domain" description="Transcriptional coactivator p15 (PC4) C-terminal" evidence="8">
    <location>
        <begin position="84"/>
        <end position="133"/>
    </location>
</feature>
<sequence length="145" mass="15775">MAKRAASQEDSTTANEGAEGESLPATKKARKTTQKKSKITETKLPGSKLSASDVSLPSASRGKEGSSGPKQKVQINAEGEKFVDLGKKRRATVRSFKSQLMVDIREFYGSEDDLKPGKKGISLSIEQWEELKTNIATIDGFIKEL</sequence>
<dbReference type="SUPFAM" id="SSF54447">
    <property type="entry name" value="ssDNA-binding transcriptional regulator domain"/>
    <property type="match status" value="1"/>
</dbReference>
<feature type="region of interest" description="Disordered" evidence="7">
    <location>
        <begin position="1"/>
        <end position="75"/>
    </location>
</feature>
<dbReference type="AlphaFoldDB" id="A0A4S4LAC8"/>
<accession>A0A4S4LAC8</accession>
<dbReference type="Proteomes" id="UP000308199">
    <property type="component" value="Unassembled WGS sequence"/>
</dbReference>
<keyword evidence="5" id="KW-0804">Transcription</keyword>
<dbReference type="GO" id="GO:0005634">
    <property type="term" value="C:nucleus"/>
    <property type="evidence" value="ECO:0007669"/>
    <property type="project" value="UniProtKB-SubCell"/>
</dbReference>
<comment type="caution">
    <text evidence="9">The sequence shown here is derived from an EMBL/GenBank/DDBJ whole genome shotgun (WGS) entry which is preliminary data.</text>
</comment>
<comment type="subcellular location">
    <subcellularLocation>
        <location evidence="1">Nucleus</location>
    </subcellularLocation>
</comment>
<evidence type="ECO:0000256" key="1">
    <source>
        <dbReference type="ARBA" id="ARBA00004123"/>
    </source>
</evidence>
<dbReference type="EMBL" id="SGPK01000186">
    <property type="protein sequence ID" value="THH06600.1"/>
    <property type="molecule type" value="Genomic_DNA"/>
</dbReference>